<evidence type="ECO:0000313" key="1">
    <source>
        <dbReference type="EMBL" id="MCW1922202.1"/>
    </source>
</evidence>
<comment type="caution">
    <text evidence="1">The sequence shown here is derived from an EMBL/GenBank/DDBJ whole genome shotgun (WGS) entry which is preliminary data.</text>
</comment>
<sequence>MEPDQEFREFAELFLSHGVKFMIIGGYAVTAHGNPRYTGDIDFFVERSQENAERIVGAIHEFFGPLPEVKVENFLDDSRMSQFGVPPYRIDILTSILGVTFEDSYPRRVMHPLAGLEVPFIGLEDLKRNKRSTGRHKDLGDLDALEKLSD</sequence>
<organism evidence="1 2">
    <name type="scientific">Luteolibacter arcticus</name>
    <dbReference type="NCBI Taxonomy" id="1581411"/>
    <lineage>
        <taxon>Bacteria</taxon>
        <taxon>Pseudomonadati</taxon>
        <taxon>Verrucomicrobiota</taxon>
        <taxon>Verrucomicrobiia</taxon>
        <taxon>Verrucomicrobiales</taxon>
        <taxon>Verrucomicrobiaceae</taxon>
        <taxon>Luteolibacter</taxon>
    </lineage>
</organism>
<dbReference type="EMBL" id="JAPDDT010000002">
    <property type="protein sequence ID" value="MCW1922202.1"/>
    <property type="molecule type" value="Genomic_DNA"/>
</dbReference>
<proteinExistence type="predicted"/>
<reference evidence="1 2" key="1">
    <citation type="submission" date="2022-10" db="EMBL/GenBank/DDBJ databases">
        <title>Luteolibacter arcticus strain CCTCC AB 2014275, whole genome shotgun sequencing project.</title>
        <authorList>
            <person name="Zhao G."/>
            <person name="Shen L."/>
        </authorList>
    </citation>
    <scope>NUCLEOTIDE SEQUENCE [LARGE SCALE GENOMIC DNA]</scope>
    <source>
        <strain evidence="1 2">CCTCC AB 2014275</strain>
    </source>
</reference>
<dbReference type="InterPro" id="IPR043519">
    <property type="entry name" value="NT_sf"/>
</dbReference>
<dbReference type="Gene3D" id="3.30.460.40">
    <property type="match status" value="1"/>
</dbReference>
<dbReference type="SUPFAM" id="SSF81301">
    <property type="entry name" value="Nucleotidyltransferase"/>
    <property type="match status" value="1"/>
</dbReference>
<protein>
    <recommendedName>
        <fullName evidence="3">Nucleotidyltransferase family protein</fullName>
    </recommendedName>
</protein>
<accession>A0ABT3GF09</accession>
<keyword evidence="2" id="KW-1185">Reference proteome</keyword>
<dbReference type="RefSeq" id="WP_264486312.1">
    <property type="nucleotide sequence ID" value="NZ_JAPDDT010000002.1"/>
</dbReference>
<evidence type="ECO:0008006" key="3">
    <source>
        <dbReference type="Google" id="ProtNLM"/>
    </source>
</evidence>
<gene>
    <name evidence="1" type="ORF">OKA05_06535</name>
</gene>
<name>A0ABT3GF09_9BACT</name>
<dbReference type="Proteomes" id="UP001320876">
    <property type="component" value="Unassembled WGS sequence"/>
</dbReference>
<evidence type="ECO:0000313" key="2">
    <source>
        <dbReference type="Proteomes" id="UP001320876"/>
    </source>
</evidence>